<dbReference type="AlphaFoldDB" id="A0A840J2E5"/>
<dbReference type="EMBL" id="JACHMG010000001">
    <property type="protein sequence ID" value="MBB4687602.1"/>
    <property type="molecule type" value="Genomic_DNA"/>
</dbReference>
<evidence type="ECO:0000313" key="2">
    <source>
        <dbReference type="Proteomes" id="UP000581769"/>
    </source>
</evidence>
<evidence type="ECO:0000313" key="1">
    <source>
        <dbReference type="EMBL" id="MBB4687602.1"/>
    </source>
</evidence>
<gene>
    <name evidence="1" type="ORF">BJY18_005087</name>
</gene>
<comment type="caution">
    <text evidence="1">The sequence shown here is derived from an EMBL/GenBank/DDBJ whole genome shotgun (WGS) entry which is preliminary data.</text>
</comment>
<name>A0A840J2E5_9PSEU</name>
<dbReference type="Proteomes" id="UP000581769">
    <property type="component" value="Unassembled WGS sequence"/>
</dbReference>
<proteinExistence type="predicted"/>
<organism evidence="1 2">
    <name type="scientific">Amycolatopsis jiangsuensis</name>
    <dbReference type="NCBI Taxonomy" id="1181879"/>
    <lineage>
        <taxon>Bacteria</taxon>
        <taxon>Bacillati</taxon>
        <taxon>Actinomycetota</taxon>
        <taxon>Actinomycetes</taxon>
        <taxon>Pseudonocardiales</taxon>
        <taxon>Pseudonocardiaceae</taxon>
        <taxon>Amycolatopsis</taxon>
    </lineage>
</organism>
<protein>
    <submittedName>
        <fullName evidence="1">Uncharacterized protein</fullName>
    </submittedName>
</protein>
<keyword evidence="2" id="KW-1185">Reference proteome</keyword>
<sequence>MVLSLFANDAKFVATSPPTLLVTRCDKLLKPWSAAAIWAATWSHSAASSRALSSSPCGQASPAMM</sequence>
<accession>A0A840J2E5</accession>
<dbReference type="RefSeq" id="WP_184782422.1">
    <property type="nucleotide sequence ID" value="NZ_JACHMG010000001.1"/>
</dbReference>
<reference evidence="1 2" key="1">
    <citation type="submission" date="2020-08" db="EMBL/GenBank/DDBJ databases">
        <title>Sequencing the genomes of 1000 actinobacteria strains.</title>
        <authorList>
            <person name="Klenk H.-P."/>
        </authorList>
    </citation>
    <scope>NUCLEOTIDE SEQUENCE [LARGE SCALE GENOMIC DNA]</scope>
    <source>
        <strain evidence="1 2">DSM 45859</strain>
    </source>
</reference>